<protein>
    <submittedName>
        <fullName evidence="1">Uncharacterized protein</fullName>
    </submittedName>
</protein>
<dbReference type="HOGENOM" id="CLU_2980054_0_0_1"/>
<name>A0A0C3KCU9_PISTI</name>
<proteinExistence type="predicted"/>
<reference evidence="2" key="2">
    <citation type="submission" date="2015-01" db="EMBL/GenBank/DDBJ databases">
        <title>Evolutionary Origins and Diversification of the Mycorrhizal Mutualists.</title>
        <authorList>
            <consortium name="DOE Joint Genome Institute"/>
            <consortium name="Mycorrhizal Genomics Consortium"/>
            <person name="Kohler A."/>
            <person name="Kuo A."/>
            <person name="Nagy L.G."/>
            <person name="Floudas D."/>
            <person name="Copeland A."/>
            <person name="Barry K.W."/>
            <person name="Cichocki N."/>
            <person name="Veneault-Fourrey C."/>
            <person name="LaButti K."/>
            <person name="Lindquist E.A."/>
            <person name="Lipzen A."/>
            <person name="Lundell T."/>
            <person name="Morin E."/>
            <person name="Murat C."/>
            <person name="Riley R."/>
            <person name="Ohm R."/>
            <person name="Sun H."/>
            <person name="Tunlid A."/>
            <person name="Henrissat B."/>
            <person name="Grigoriev I.V."/>
            <person name="Hibbett D.S."/>
            <person name="Martin F."/>
        </authorList>
    </citation>
    <scope>NUCLEOTIDE SEQUENCE [LARGE SCALE GENOMIC DNA]</scope>
    <source>
        <strain evidence="2">Marx 270</strain>
    </source>
</reference>
<reference evidence="1 2" key="1">
    <citation type="submission" date="2014-04" db="EMBL/GenBank/DDBJ databases">
        <authorList>
            <consortium name="DOE Joint Genome Institute"/>
            <person name="Kuo A."/>
            <person name="Kohler A."/>
            <person name="Costa M.D."/>
            <person name="Nagy L.G."/>
            <person name="Floudas D."/>
            <person name="Copeland A."/>
            <person name="Barry K.W."/>
            <person name="Cichocki N."/>
            <person name="Veneault-Fourrey C."/>
            <person name="LaButti K."/>
            <person name="Lindquist E.A."/>
            <person name="Lipzen A."/>
            <person name="Lundell T."/>
            <person name="Morin E."/>
            <person name="Murat C."/>
            <person name="Sun H."/>
            <person name="Tunlid A."/>
            <person name="Henrissat B."/>
            <person name="Grigoriev I.V."/>
            <person name="Hibbett D.S."/>
            <person name="Martin F."/>
            <person name="Nordberg H.P."/>
            <person name="Cantor M.N."/>
            <person name="Hua S.X."/>
        </authorList>
    </citation>
    <scope>NUCLEOTIDE SEQUENCE [LARGE SCALE GENOMIC DNA]</scope>
    <source>
        <strain evidence="1 2">Marx 270</strain>
    </source>
</reference>
<dbReference type="EMBL" id="KN831960">
    <property type="protein sequence ID" value="KIO07432.1"/>
    <property type="molecule type" value="Genomic_DNA"/>
</dbReference>
<sequence>MNTLIFGFSALNCRTSTARSRSSCFHFHQADHLHLRLRVRCLDRLEDKDPEARGEKLG</sequence>
<dbReference type="Proteomes" id="UP000054217">
    <property type="component" value="Unassembled WGS sequence"/>
</dbReference>
<dbReference type="InParanoid" id="A0A0C3KCU9"/>
<dbReference type="AlphaFoldDB" id="A0A0C3KCU9"/>
<accession>A0A0C3KCU9</accession>
<evidence type="ECO:0000313" key="2">
    <source>
        <dbReference type="Proteomes" id="UP000054217"/>
    </source>
</evidence>
<gene>
    <name evidence="1" type="ORF">M404DRAFT_998144</name>
</gene>
<evidence type="ECO:0000313" key="1">
    <source>
        <dbReference type="EMBL" id="KIO07432.1"/>
    </source>
</evidence>
<keyword evidence="2" id="KW-1185">Reference proteome</keyword>
<organism evidence="1 2">
    <name type="scientific">Pisolithus tinctorius Marx 270</name>
    <dbReference type="NCBI Taxonomy" id="870435"/>
    <lineage>
        <taxon>Eukaryota</taxon>
        <taxon>Fungi</taxon>
        <taxon>Dikarya</taxon>
        <taxon>Basidiomycota</taxon>
        <taxon>Agaricomycotina</taxon>
        <taxon>Agaricomycetes</taxon>
        <taxon>Agaricomycetidae</taxon>
        <taxon>Boletales</taxon>
        <taxon>Sclerodermatineae</taxon>
        <taxon>Pisolithaceae</taxon>
        <taxon>Pisolithus</taxon>
    </lineage>
</organism>